<dbReference type="PRINTS" id="PR00081">
    <property type="entry name" value="GDHRDH"/>
</dbReference>
<keyword evidence="3" id="KW-0472">Membrane</keyword>
<gene>
    <name evidence="4" type="ORF">C8E87_1010</name>
</gene>
<keyword evidence="3" id="KW-0812">Transmembrane</keyword>
<keyword evidence="3" id="KW-1133">Transmembrane helix</keyword>
<dbReference type="RefSeq" id="WP_166661091.1">
    <property type="nucleotide sequence ID" value="NZ_BOMD01000055.1"/>
</dbReference>
<keyword evidence="5" id="KW-1185">Reference proteome</keyword>
<dbReference type="InterPro" id="IPR036291">
    <property type="entry name" value="NAD(P)-bd_dom_sf"/>
</dbReference>
<evidence type="ECO:0000256" key="2">
    <source>
        <dbReference type="ARBA" id="ARBA00023002"/>
    </source>
</evidence>
<dbReference type="SUPFAM" id="SSF51735">
    <property type="entry name" value="NAD(P)-binding Rossmann-fold domains"/>
    <property type="match status" value="1"/>
</dbReference>
<protein>
    <submittedName>
        <fullName evidence="4">Short-subunit dehydrogenase</fullName>
    </submittedName>
</protein>
<evidence type="ECO:0000313" key="5">
    <source>
        <dbReference type="Proteomes" id="UP000294901"/>
    </source>
</evidence>
<feature type="transmembrane region" description="Helical" evidence="3">
    <location>
        <begin position="285"/>
        <end position="308"/>
    </location>
</feature>
<dbReference type="PROSITE" id="PS00061">
    <property type="entry name" value="ADH_SHORT"/>
    <property type="match status" value="1"/>
</dbReference>
<dbReference type="PANTHER" id="PTHR44196">
    <property type="entry name" value="DEHYDROGENASE/REDUCTASE SDR FAMILY MEMBER 7B"/>
    <property type="match status" value="1"/>
</dbReference>
<dbReference type="PANTHER" id="PTHR44196:SF1">
    <property type="entry name" value="DEHYDROGENASE_REDUCTASE SDR FAMILY MEMBER 7B"/>
    <property type="match status" value="1"/>
</dbReference>
<dbReference type="InterPro" id="IPR020904">
    <property type="entry name" value="Sc_DH/Rdtase_CS"/>
</dbReference>
<evidence type="ECO:0000256" key="1">
    <source>
        <dbReference type="ARBA" id="ARBA00006484"/>
    </source>
</evidence>
<keyword evidence="2" id="KW-0560">Oxidoreductase</keyword>
<dbReference type="EMBL" id="SNWR01000001">
    <property type="protein sequence ID" value="TDO37394.1"/>
    <property type="molecule type" value="Genomic_DNA"/>
</dbReference>
<accession>A0A4R6JM30</accession>
<dbReference type="AlphaFoldDB" id="A0A4R6JM30"/>
<proteinExistence type="inferred from homology"/>
<reference evidence="4 5" key="1">
    <citation type="submission" date="2019-03" db="EMBL/GenBank/DDBJ databases">
        <title>Sequencing the genomes of 1000 actinobacteria strains.</title>
        <authorList>
            <person name="Klenk H.-P."/>
        </authorList>
    </citation>
    <scope>NUCLEOTIDE SEQUENCE [LARGE SCALE GENOMIC DNA]</scope>
    <source>
        <strain evidence="4 5">DSM 43805</strain>
    </source>
</reference>
<dbReference type="GO" id="GO:0016020">
    <property type="term" value="C:membrane"/>
    <property type="evidence" value="ECO:0007669"/>
    <property type="project" value="TreeGrafter"/>
</dbReference>
<evidence type="ECO:0000256" key="3">
    <source>
        <dbReference type="SAM" id="Phobius"/>
    </source>
</evidence>
<dbReference type="Proteomes" id="UP000294901">
    <property type="component" value="Unassembled WGS sequence"/>
</dbReference>
<dbReference type="Gene3D" id="3.40.50.720">
    <property type="entry name" value="NAD(P)-binding Rossmann-like Domain"/>
    <property type="match status" value="1"/>
</dbReference>
<organism evidence="4 5">
    <name type="scientific">Paractinoplanes brasiliensis</name>
    <dbReference type="NCBI Taxonomy" id="52695"/>
    <lineage>
        <taxon>Bacteria</taxon>
        <taxon>Bacillati</taxon>
        <taxon>Actinomycetota</taxon>
        <taxon>Actinomycetes</taxon>
        <taxon>Micromonosporales</taxon>
        <taxon>Micromonosporaceae</taxon>
        <taxon>Paractinoplanes</taxon>
    </lineage>
</organism>
<sequence>MSSRVVVVTGASSGIGRAAAVAFARRGDRVVLAARGREDLEAVAAECGNGAMVVPADVTHRDELSALARAAVERHGRIDVWVDTAAVMAYGKFEDLPPEVFDRVIATDLLGPANVARTALRQFRAQGHGTLILAGSVLAHVAVPYVGAYVTAKWGARGLARILRQETRDAKDIHVCAVAPGSVDTPIYTGAANYAGFVGRPPPPVDSAARVGARIAKLAGKPRAEASVGATNRLIQFGFTAMPPLYDALAGPLMRWGGLSRQTIEPHDGNVYVSRPRTEGGPGRWGRVAVGAAVLVPVATAGFAAQLIRRGTYRK</sequence>
<dbReference type="Pfam" id="PF00106">
    <property type="entry name" value="adh_short"/>
    <property type="match status" value="1"/>
</dbReference>
<comment type="caution">
    <text evidence="4">The sequence shown here is derived from an EMBL/GenBank/DDBJ whole genome shotgun (WGS) entry which is preliminary data.</text>
</comment>
<evidence type="ECO:0000313" key="4">
    <source>
        <dbReference type="EMBL" id="TDO37394.1"/>
    </source>
</evidence>
<name>A0A4R6JM30_9ACTN</name>
<comment type="similarity">
    <text evidence="1">Belongs to the short-chain dehydrogenases/reductases (SDR) family.</text>
</comment>
<dbReference type="GO" id="GO:0016491">
    <property type="term" value="F:oxidoreductase activity"/>
    <property type="evidence" value="ECO:0007669"/>
    <property type="project" value="UniProtKB-KW"/>
</dbReference>
<dbReference type="InterPro" id="IPR002347">
    <property type="entry name" value="SDR_fam"/>
</dbReference>